<reference evidence="2" key="1">
    <citation type="journal article" date="2021" name="Proc. Natl. Acad. Sci. U.S.A.">
        <title>A Catalog of Tens of Thousands of Viruses from Human Metagenomes Reveals Hidden Associations with Chronic Diseases.</title>
        <authorList>
            <person name="Tisza M.J."/>
            <person name="Buck C.B."/>
        </authorList>
    </citation>
    <scope>NUCLEOTIDE SEQUENCE</scope>
    <source>
        <strain evidence="2">Ctl0E3</strain>
    </source>
</reference>
<protein>
    <submittedName>
        <fullName evidence="2">ArsC family reductase</fullName>
    </submittedName>
</protein>
<evidence type="ECO:0000256" key="1">
    <source>
        <dbReference type="SAM" id="Phobius"/>
    </source>
</evidence>
<evidence type="ECO:0000313" key="2">
    <source>
        <dbReference type="EMBL" id="DAD71674.1"/>
    </source>
</evidence>
<dbReference type="EMBL" id="BK015885">
    <property type="protein sequence ID" value="DAD71674.1"/>
    <property type="molecule type" value="Genomic_DNA"/>
</dbReference>
<keyword evidence="1" id="KW-1133">Transmembrane helix</keyword>
<sequence length="62" mass="7370">MSLFSTFSKVDILLSVLFQKSKCPYCFFHFFKLNCILSLFFILPPNFYHFPNTSQTFLIPFC</sequence>
<proteinExistence type="predicted"/>
<feature type="transmembrane region" description="Helical" evidence="1">
    <location>
        <begin position="25"/>
        <end position="43"/>
    </location>
</feature>
<keyword evidence="1" id="KW-0812">Transmembrane</keyword>
<accession>A0A8S5LP01</accession>
<name>A0A8S5LP01_9CAUD</name>
<organism evidence="2">
    <name type="scientific">Siphoviridae sp. ctl0E3</name>
    <dbReference type="NCBI Taxonomy" id="2827586"/>
    <lineage>
        <taxon>Viruses</taxon>
        <taxon>Duplodnaviria</taxon>
        <taxon>Heunggongvirae</taxon>
        <taxon>Uroviricota</taxon>
        <taxon>Caudoviricetes</taxon>
    </lineage>
</organism>
<keyword evidence="1" id="KW-0472">Membrane</keyword>